<dbReference type="GO" id="GO:0016747">
    <property type="term" value="F:acyltransferase activity, transferring groups other than amino-acyl groups"/>
    <property type="evidence" value="ECO:0007669"/>
    <property type="project" value="InterPro"/>
</dbReference>
<dbReference type="Proteomes" id="UP000744769">
    <property type="component" value="Unassembled WGS sequence"/>
</dbReference>
<keyword evidence="2" id="KW-1003">Cell membrane</keyword>
<evidence type="ECO:0000256" key="8">
    <source>
        <dbReference type="SAM" id="Phobius"/>
    </source>
</evidence>
<keyword evidence="6 8" id="KW-0472">Membrane</keyword>
<evidence type="ECO:0000259" key="9">
    <source>
        <dbReference type="Pfam" id="PF01757"/>
    </source>
</evidence>
<keyword evidence="7 11" id="KW-0012">Acyltransferase</keyword>
<dbReference type="EMBL" id="JAAOIV010000005">
    <property type="protein sequence ID" value="NHN55724.1"/>
    <property type="molecule type" value="Genomic_DNA"/>
</dbReference>
<comment type="caution">
    <text evidence="11">The sequence shown here is derived from an EMBL/GenBank/DDBJ whole genome shotgun (WGS) entry which is preliminary data.</text>
</comment>
<protein>
    <submittedName>
        <fullName evidence="11">Acyltransferase</fullName>
    </submittedName>
</protein>
<evidence type="ECO:0000256" key="7">
    <source>
        <dbReference type="ARBA" id="ARBA00023315"/>
    </source>
</evidence>
<feature type="transmembrane region" description="Helical" evidence="8">
    <location>
        <begin position="177"/>
        <end position="196"/>
    </location>
</feature>
<evidence type="ECO:0000256" key="1">
    <source>
        <dbReference type="ARBA" id="ARBA00004651"/>
    </source>
</evidence>
<keyword evidence="4 8" id="KW-0812">Transmembrane</keyword>
<sequence length="641" mass="69940">MPSPRSRFAPAAHRPALDGLRSFAVLSVMLYHLPVSWARGGFLGVDVFFVLSGYLITTLLVNEEQKWGHMDLFGFYVRRARRLLPALFLVVAFITLVGPHVLTDAARSSLRGDGLATVLYVANWRFILQGQSYFSQFGDPSPYRHMWSLAIEEQFYLVLPLLLVLLIAVLGRRRKRLAVALGGLAILSAIWCAMLFDPLSDPSRPYYGTDTRAQELLVGSTLSLLLPLVRRRLRDRPAIGYAGGLALLGILASFVLVSDTSNALYRGGFLAFCVVVAVLIASVELAPGGPVGRLVSLPPLVWIGSISYGLYLWHWPVYVFLSPDRTGLPGIVLFALRMAATFGAAAASYYLLERPIREGRMRRSLGSTRSALIGLAAPLAVIIAVVATTTGIPYVPPAKAGSQLDVGNGSAGKSARILVVGDSVGFALGYAFPQSRFPDVGVLGKIKIGCGTAEQWLVVNGVRQAGSNPDCNDLFQTWQQGVQSQKPQVVLWMLGPWDVFDHYVDGKVLKEQSPAYASYFTGRLEQGLKALGPDAKVVIPNVPCYKQPSFVVEGQDIAPNRNDPGRAAALNKILAGFAAKHPDRVRILDYASWICPSGKYTDTMNGQKVRQDGVHLTNTGVEYFWTWAMPQLRPWLRSPAG</sequence>
<dbReference type="PANTHER" id="PTHR23028">
    <property type="entry name" value="ACETYLTRANSFERASE"/>
    <property type="match status" value="1"/>
</dbReference>
<organism evidence="11 12">
    <name type="scientific">Metallococcus carri</name>
    <dbReference type="NCBI Taxonomy" id="1656884"/>
    <lineage>
        <taxon>Bacteria</taxon>
        <taxon>Bacillati</taxon>
        <taxon>Actinomycetota</taxon>
        <taxon>Actinomycetes</taxon>
        <taxon>Micrococcales</taxon>
        <taxon>Dermacoccaceae</taxon>
        <taxon>Metallococcus</taxon>
    </lineage>
</organism>
<feature type="transmembrane region" description="Helical" evidence="8">
    <location>
        <begin position="83"/>
        <end position="102"/>
    </location>
</feature>
<dbReference type="InterPro" id="IPR002656">
    <property type="entry name" value="Acyl_transf_3_dom"/>
</dbReference>
<comment type="subcellular location">
    <subcellularLocation>
        <location evidence="1">Cell membrane</location>
        <topology evidence="1">Multi-pass membrane protein</topology>
    </subcellularLocation>
</comment>
<dbReference type="InterPro" id="IPR050879">
    <property type="entry name" value="Acyltransferase_3"/>
</dbReference>
<feature type="domain" description="SGNH" evidence="10">
    <location>
        <begin position="410"/>
        <end position="623"/>
    </location>
</feature>
<keyword evidence="5 8" id="KW-1133">Transmembrane helix</keyword>
<reference evidence="11" key="1">
    <citation type="submission" date="2020-03" db="EMBL/GenBank/DDBJ databases">
        <title>Draft sequencing of Calidifontibacter sp. DB0510.</title>
        <authorList>
            <person name="Kim D.-U."/>
        </authorList>
    </citation>
    <scope>NUCLEOTIDE SEQUENCE</scope>
    <source>
        <strain evidence="11">DB0510</strain>
    </source>
</reference>
<feature type="transmembrane region" description="Helical" evidence="8">
    <location>
        <begin position="331"/>
        <end position="352"/>
    </location>
</feature>
<dbReference type="PANTHER" id="PTHR23028:SF53">
    <property type="entry name" value="ACYL_TRANSF_3 DOMAIN-CONTAINING PROTEIN"/>
    <property type="match status" value="1"/>
</dbReference>
<dbReference type="GO" id="GO:0005886">
    <property type="term" value="C:plasma membrane"/>
    <property type="evidence" value="ECO:0007669"/>
    <property type="project" value="UniProtKB-SubCell"/>
</dbReference>
<evidence type="ECO:0000256" key="5">
    <source>
        <dbReference type="ARBA" id="ARBA00022989"/>
    </source>
</evidence>
<feature type="transmembrane region" description="Helical" evidence="8">
    <location>
        <begin position="216"/>
        <end position="233"/>
    </location>
</feature>
<feature type="transmembrane region" description="Helical" evidence="8">
    <location>
        <begin position="43"/>
        <end position="62"/>
    </location>
</feature>
<dbReference type="SUPFAM" id="SSF52266">
    <property type="entry name" value="SGNH hydrolase"/>
    <property type="match status" value="1"/>
</dbReference>
<dbReference type="Pfam" id="PF01757">
    <property type="entry name" value="Acyl_transf_3"/>
    <property type="match status" value="1"/>
</dbReference>
<keyword evidence="12" id="KW-1185">Reference proteome</keyword>
<evidence type="ECO:0000313" key="11">
    <source>
        <dbReference type="EMBL" id="NHN55724.1"/>
    </source>
</evidence>
<evidence type="ECO:0000256" key="3">
    <source>
        <dbReference type="ARBA" id="ARBA00022679"/>
    </source>
</evidence>
<dbReference type="InterPro" id="IPR036514">
    <property type="entry name" value="SGNH_hydro_sf"/>
</dbReference>
<proteinExistence type="predicted"/>
<gene>
    <name evidence="11" type="ORF">G9U51_08035</name>
</gene>
<dbReference type="Gene3D" id="3.40.50.1110">
    <property type="entry name" value="SGNH hydrolase"/>
    <property type="match status" value="1"/>
</dbReference>
<dbReference type="AlphaFoldDB" id="A0A967AZ27"/>
<accession>A0A967AZ27</accession>
<dbReference type="GO" id="GO:0009103">
    <property type="term" value="P:lipopolysaccharide biosynthetic process"/>
    <property type="evidence" value="ECO:0007669"/>
    <property type="project" value="TreeGrafter"/>
</dbReference>
<keyword evidence="3" id="KW-0808">Transferase</keyword>
<feature type="transmembrane region" description="Helical" evidence="8">
    <location>
        <begin position="154"/>
        <end position="170"/>
    </location>
</feature>
<evidence type="ECO:0000259" key="10">
    <source>
        <dbReference type="Pfam" id="PF19040"/>
    </source>
</evidence>
<name>A0A967AZ27_9MICO</name>
<dbReference type="RefSeq" id="WP_166195818.1">
    <property type="nucleotide sequence ID" value="NZ_JAAOIV010000005.1"/>
</dbReference>
<evidence type="ECO:0000256" key="4">
    <source>
        <dbReference type="ARBA" id="ARBA00022692"/>
    </source>
</evidence>
<dbReference type="Pfam" id="PF19040">
    <property type="entry name" value="SGNH"/>
    <property type="match status" value="1"/>
</dbReference>
<dbReference type="InterPro" id="IPR043968">
    <property type="entry name" value="SGNH"/>
</dbReference>
<feature type="domain" description="Acyltransferase 3" evidence="9">
    <location>
        <begin position="15"/>
        <end position="347"/>
    </location>
</feature>
<feature type="transmembrane region" description="Helical" evidence="8">
    <location>
        <begin position="294"/>
        <end position="311"/>
    </location>
</feature>
<feature type="transmembrane region" description="Helical" evidence="8">
    <location>
        <begin position="238"/>
        <end position="257"/>
    </location>
</feature>
<evidence type="ECO:0000256" key="6">
    <source>
        <dbReference type="ARBA" id="ARBA00023136"/>
    </source>
</evidence>
<feature type="transmembrane region" description="Helical" evidence="8">
    <location>
        <begin position="263"/>
        <end position="282"/>
    </location>
</feature>
<evidence type="ECO:0000313" key="12">
    <source>
        <dbReference type="Proteomes" id="UP000744769"/>
    </source>
</evidence>
<evidence type="ECO:0000256" key="2">
    <source>
        <dbReference type="ARBA" id="ARBA00022475"/>
    </source>
</evidence>
<feature type="transmembrane region" description="Helical" evidence="8">
    <location>
        <begin position="372"/>
        <end position="395"/>
    </location>
</feature>